<dbReference type="CDD" id="cd06558">
    <property type="entry name" value="crotonase-like"/>
    <property type="match status" value="1"/>
</dbReference>
<protein>
    <submittedName>
        <fullName evidence="3">Crotonase/enoyl-CoA hydratase family protein</fullName>
    </submittedName>
</protein>
<comment type="similarity">
    <text evidence="1 2">Belongs to the enoyl-CoA hydratase/isomerase family.</text>
</comment>
<evidence type="ECO:0000256" key="2">
    <source>
        <dbReference type="RuleBase" id="RU003707"/>
    </source>
</evidence>
<dbReference type="PANTHER" id="PTHR43802">
    <property type="entry name" value="ENOYL-COA HYDRATASE"/>
    <property type="match status" value="1"/>
</dbReference>
<dbReference type="RefSeq" id="WP_344045316.1">
    <property type="nucleotide sequence ID" value="NZ_BAAAPB010000002.1"/>
</dbReference>
<dbReference type="Gene3D" id="3.90.226.10">
    <property type="entry name" value="2-enoyl-CoA Hydratase, Chain A, domain 1"/>
    <property type="match status" value="1"/>
</dbReference>
<dbReference type="PROSITE" id="PS00166">
    <property type="entry name" value="ENOYL_COA_HYDRATASE"/>
    <property type="match status" value="1"/>
</dbReference>
<dbReference type="Gene3D" id="1.10.287.2460">
    <property type="match status" value="1"/>
</dbReference>
<accession>A0ABN2R7H7</accession>
<proteinExistence type="inferred from homology"/>
<dbReference type="InterPro" id="IPR018376">
    <property type="entry name" value="Enoyl-CoA_hyd/isom_CS"/>
</dbReference>
<dbReference type="Proteomes" id="UP001500571">
    <property type="component" value="Unassembled WGS sequence"/>
</dbReference>
<dbReference type="SUPFAM" id="SSF52096">
    <property type="entry name" value="ClpP/crotonase"/>
    <property type="match status" value="1"/>
</dbReference>
<evidence type="ECO:0000313" key="3">
    <source>
        <dbReference type="EMBL" id="GAA1964673.1"/>
    </source>
</evidence>
<evidence type="ECO:0000313" key="4">
    <source>
        <dbReference type="Proteomes" id="UP001500571"/>
    </source>
</evidence>
<keyword evidence="4" id="KW-1185">Reference proteome</keyword>
<dbReference type="NCBIfam" id="NF006108">
    <property type="entry name" value="PRK08259.1"/>
    <property type="match status" value="1"/>
</dbReference>
<dbReference type="InterPro" id="IPR029045">
    <property type="entry name" value="ClpP/crotonase-like_dom_sf"/>
</dbReference>
<organism evidence="3 4">
    <name type="scientific">Nocardioides panacihumi</name>
    <dbReference type="NCBI Taxonomy" id="400774"/>
    <lineage>
        <taxon>Bacteria</taxon>
        <taxon>Bacillati</taxon>
        <taxon>Actinomycetota</taxon>
        <taxon>Actinomycetes</taxon>
        <taxon>Propionibacteriales</taxon>
        <taxon>Nocardioidaceae</taxon>
        <taxon>Nocardioides</taxon>
    </lineage>
</organism>
<reference evidence="3 4" key="1">
    <citation type="journal article" date="2019" name="Int. J. Syst. Evol. Microbiol.">
        <title>The Global Catalogue of Microorganisms (GCM) 10K type strain sequencing project: providing services to taxonomists for standard genome sequencing and annotation.</title>
        <authorList>
            <consortium name="The Broad Institute Genomics Platform"/>
            <consortium name="The Broad Institute Genome Sequencing Center for Infectious Disease"/>
            <person name="Wu L."/>
            <person name="Ma J."/>
        </authorList>
    </citation>
    <scope>NUCLEOTIDE SEQUENCE [LARGE SCALE GENOMIC DNA]</scope>
    <source>
        <strain evidence="3 4">JCM 15309</strain>
    </source>
</reference>
<dbReference type="Pfam" id="PF00378">
    <property type="entry name" value="ECH_1"/>
    <property type="match status" value="1"/>
</dbReference>
<evidence type="ECO:0000256" key="1">
    <source>
        <dbReference type="ARBA" id="ARBA00005254"/>
    </source>
</evidence>
<dbReference type="PANTHER" id="PTHR43802:SF1">
    <property type="entry name" value="IP11341P-RELATED"/>
    <property type="match status" value="1"/>
</dbReference>
<dbReference type="EMBL" id="BAAAPB010000002">
    <property type="protein sequence ID" value="GAA1964673.1"/>
    <property type="molecule type" value="Genomic_DNA"/>
</dbReference>
<gene>
    <name evidence="3" type="ORF">GCM10009798_26110</name>
</gene>
<sequence>MGAVRVERSGPVVTVVLDRQGSRNAVDGATAAELAAAFRDFDADPTAAVAVLYGDGGTFCSGADLKAIGTPAQNRVAPDGDGPMGVTRLELSKPVIAAIEGYAVAGGLELAIWCDLRVAAADAVLGVFCRRWGVPLIDGGTVRLPRLIGRSRALDLILTGRAVDAAEALSFGLVNRVVEPGTARAAAEELAAQLAALPQTCLRNDRLSLLHGEALPLEDAMAYELQVGLDSLAADGIGGAGRFAQGAGRHGS</sequence>
<name>A0ABN2R7H7_9ACTN</name>
<comment type="caution">
    <text evidence="3">The sequence shown here is derived from an EMBL/GenBank/DDBJ whole genome shotgun (WGS) entry which is preliminary data.</text>
</comment>
<dbReference type="InterPro" id="IPR001753">
    <property type="entry name" value="Enoyl-CoA_hydra/iso"/>
</dbReference>